<name>A0A165EZJ9_9APHY</name>
<evidence type="ECO:0000313" key="1">
    <source>
        <dbReference type="EMBL" id="KZT08049.1"/>
    </source>
</evidence>
<dbReference type="InParanoid" id="A0A165EZJ9"/>
<accession>A0A165EZJ9</accession>
<protein>
    <recommendedName>
        <fullName evidence="3">F-box domain-containing protein</fullName>
    </recommendedName>
</protein>
<reference evidence="1 2" key="1">
    <citation type="journal article" date="2016" name="Mol. Biol. Evol.">
        <title>Comparative Genomics of Early-Diverging Mushroom-Forming Fungi Provides Insights into the Origins of Lignocellulose Decay Capabilities.</title>
        <authorList>
            <person name="Nagy L.G."/>
            <person name="Riley R."/>
            <person name="Tritt A."/>
            <person name="Adam C."/>
            <person name="Daum C."/>
            <person name="Floudas D."/>
            <person name="Sun H."/>
            <person name="Yadav J.S."/>
            <person name="Pangilinan J."/>
            <person name="Larsson K.H."/>
            <person name="Matsuura K."/>
            <person name="Barry K."/>
            <person name="Labutti K."/>
            <person name="Kuo R."/>
            <person name="Ohm R.A."/>
            <person name="Bhattacharya S.S."/>
            <person name="Shirouzu T."/>
            <person name="Yoshinaga Y."/>
            <person name="Martin F.M."/>
            <person name="Grigoriev I.V."/>
            <person name="Hibbett D.S."/>
        </authorList>
    </citation>
    <scope>NUCLEOTIDE SEQUENCE [LARGE SCALE GENOMIC DNA]</scope>
    <source>
        <strain evidence="1 2">93-53</strain>
    </source>
</reference>
<dbReference type="Gene3D" id="3.80.10.10">
    <property type="entry name" value="Ribonuclease Inhibitor"/>
    <property type="match status" value="1"/>
</dbReference>
<dbReference type="GeneID" id="63825557"/>
<dbReference type="InterPro" id="IPR032675">
    <property type="entry name" value="LRR_dom_sf"/>
</dbReference>
<dbReference type="OrthoDB" id="3036354at2759"/>
<evidence type="ECO:0008006" key="3">
    <source>
        <dbReference type="Google" id="ProtNLM"/>
    </source>
</evidence>
<dbReference type="EMBL" id="KV427616">
    <property type="protein sequence ID" value="KZT08049.1"/>
    <property type="molecule type" value="Genomic_DNA"/>
</dbReference>
<dbReference type="STRING" id="1314785.A0A165EZJ9"/>
<gene>
    <name evidence="1" type="ORF">LAESUDRAFT_724031</name>
</gene>
<sequence length="520" mass="59747">MAHRVIFKPITTASLGSVNIVSSRYLSGRNGSWFLLRRHIRSYALRDRDRMDEEYRIMRAPFRLRRLWDRLAEDRSLASVVENLEIQREVWLWASDPDPPKVPQDYMEEAVALLPGSKVTEEDDIPHLRETEKSLVRALRNMSNLKGFKWGRVPPLIDARYDVDASEDLWTALRSIDTLRELEVVDASDPSQCVIRTKFGLKWHRRVHDSGIFTLGHLTVFKYATFGYNGQSERIPTEAMTDMLVNRCADLRELELSFAQFNNQEDDDIALDFTSTGLNTLFTLANWPQLESIGLYGAHMRPDSLSQFLTRHRSLRSFRVMESCTPARFLKADEFPLVQDGSIMDKFSFPEDTFSELSSLSVPSYFISWVLSSPHRKLLALEDIGWLESEHMTDELFMLLGELPRLRVLRMSSYEADDLRALSSYAPGLREIYGSINPRSLAHVLDAFALFPQLEVVDNYASWPQRLDEEETPRLLARLGGACSNLRRFHGYDIGRTVNGDVVARNVRTNLFGVPSQIFV</sequence>
<dbReference type="Proteomes" id="UP000076871">
    <property type="component" value="Unassembled WGS sequence"/>
</dbReference>
<dbReference type="SUPFAM" id="SSF52047">
    <property type="entry name" value="RNI-like"/>
    <property type="match status" value="1"/>
</dbReference>
<organism evidence="1 2">
    <name type="scientific">Laetiporus sulphureus 93-53</name>
    <dbReference type="NCBI Taxonomy" id="1314785"/>
    <lineage>
        <taxon>Eukaryota</taxon>
        <taxon>Fungi</taxon>
        <taxon>Dikarya</taxon>
        <taxon>Basidiomycota</taxon>
        <taxon>Agaricomycotina</taxon>
        <taxon>Agaricomycetes</taxon>
        <taxon>Polyporales</taxon>
        <taxon>Laetiporus</taxon>
    </lineage>
</organism>
<dbReference type="RefSeq" id="XP_040765789.1">
    <property type="nucleotide sequence ID" value="XM_040908528.1"/>
</dbReference>
<proteinExistence type="predicted"/>
<dbReference type="AlphaFoldDB" id="A0A165EZJ9"/>
<keyword evidence="2" id="KW-1185">Reference proteome</keyword>
<evidence type="ECO:0000313" key="2">
    <source>
        <dbReference type="Proteomes" id="UP000076871"/>
    </source>
</evidence>